<keyword evidence="1" id="KW-0472">Membrane</keyword>
<evidence type="ECO:0000256" key="1">
    <source>
        <dbReference type="SAM" id="Phobius"/>
    </source>
</evidence>
<evidence type="ECO:0000313" key="3">
    <source>
        <dbReference type="Proteomes" id="UP000198596"/>
    </source>
</evidence>
<protein>
    <submittedName>
        <fullName evidence="2">EpsG family protein</fullName>
    </submittedName>
</protein>
<feature type="transmembrane region" description="Helical" evidence="1">
    <location>
        <begin position="81"/>
        <end position="104"/>
    </location>
</feature>
<dbReference type="STRING" id="935223.SAMN04488131_103113"/>
<dbReference type="EMBL" id="FONQ01000003">
    <property type="protein sequence ID" value="SFE69396.1"/>
    <property type="molecule type" value="Genomic_DNA"/>
</dbReference>
<feature type="transmembrane region" description="Helical" evidence="1">
    <location>
        <begin position="259"/>
        <end position="275"/>
    </location>
</feature>
<feature type="transmembrane region" description="Helical" evidence="1">
    <location>
        <begin position="30"/>
        <end position="49"/>
    </location>
</feature>
<proteinExistence type="predicted"/>
<dbReference type="OrthoDB" id="1424730at2"/>
<sequence length="350" mass="41612">MLYWINFIIIALFFCFISTDKKLNPNIRKFAQICLITVVVYFAAFRDGLGQDYDGYHDLLINGYFNEYTLKEPGFSVFSNIVYFTELSPVFFFLMMALMTNYLFINSFYRYNNTFLIIFIYLTGSIFYFNTFNLVRQMGAASLFMYSIRFVENRKFLHYVFCVLLAATFHISAIFLLPFYFIINRLYSNKLLINVLVVSYIVGQILKIDLTSFLAQYFTLYYWYFEEEVTLVNESGYLTLFFNLVLILLIFYKKRNEDVQYKIVFNLFFIGVLLYNLMPSFYFIFRFATYFIVFAPIVLPSLEKIFPKRVWAFILILGFGAMFIFTLYSSLDNSKIIPDTILNLESVFDH</sequence>
<organism evidence="2 3">
    <name type="scientific">Flavobacterium xueshanense</name>
    <dbReference type="NCBI Taxonomy" id="935223"/>
    <lineage>
        <taxon>Bacteria</taxon>
        <taxon>Pseudomonadati</taxon>
        <taxon>Bacteroidota</taxon>
        <taxon>Flavobacteriia</taxon>
        <taxon>Flavobacteriales</taxon>
        <taxon>Flavobacteriaceae</taxon>
        <taxon>Flavobacterium</taxon>
    </lineage>
</organism>
<dbReference type="Proteomes" id="UP000198596">
    <property type="component" value="Unassembled WGS sequence"/>
</dbReference>
<dbReference type="Pfam" id="PF14897">
    <property type="entry name" value="EpsG"/>
    <property type="match status" value="1"/>
</dbReference>
<gene>
    <name evidence="2" type="ORF">SAMN04488131_103113</name>
</gene>
<accession>A0A1I2CM44</accession>
<keyword evidence="3" id="KW-1185">Reference proteome</keyword>
<keyword evidence="1" id="KW-0812">Transmembrane</keyword>
<feature type="transmembrane region" description="Helical" evidence="1">
    <location>
        <begin position="235"/>
        <end position="252"/>
    </location>
</feature>
<feature type="transmembrane region" description="Helical" evidence="1">
    <location>
        <begin position="156"/>
        <end position="179"/>
    </location>
</feature>
<evidence type="ECO:0000313" key="2">
    <source>
        <dbReference type="EMBL" id="SFE69396.1"/>
    </source>
</evidence>
<feature type="transmembrane region" description="Helical" evidence="1">
    <location>
        <begin position="116"/>
        <end position="136"/>
    </location>
</feature>
<feature type="transmembrane region" description="Helical" evidence="1">
    <location>
        <begin position="311"/>
        <end position="331"/>
    </location>
</feature>
<dbReference type="RefSeq" id="WP_091203626.1">
    <property type="nucleotide sequence ID" value="NZ_FONQ01000003.1"/>
</dbReference>
<feature type="transmembrane region" description="Helical" evidence="1">
    <location>
        <begin position="191"/>
        <end position="215"/>
    </location>
</feature>
<reference evidence="3" key="1">
    <citation type="submission" date="2016-10" db="EMBL/GenBank/DDBJ databases">
        <authorList>
            <person name="Varghese N."/>
            <person name="Submissions S."/>
        </authorList>
    </citation>
    <scope>NUCLEOTIDE SEQUENCE [LARGE SCALE GENOMIC DNA]</scope>
    <source>
        <strain evidence="3">CGMCC 1.9227</strain>
    </source>
</reference>
<feature type="transmembrane region" description="Helical" evidence="1">
    <location>
        <begin position="6"/>
        <end position="23"/>
    </location>
</feature>
<dbReference type="AlphaFoldDB" id="A0A1I2CM44"/>
<keyword evidence="1" id="KW-1133">Transmembrane helix</keyword>
<dbReference type="InterPro" id="IPR049458">
    <property type="entry name" value="EpsG-like"/>
</dbReference>
<name>A0A1I2CM44_9FLAO</name>